<dbReference type="Pfam" id="PF01558">
    <property type="entry name" value="POR"/>
    <property type="match status" value="1"/>
</dbReference>
<evidence type="ECO:0000259" key="2">
    <source>
        <dbReference type="Pfam" id="PF01558"/>
    </source>
</evidence>
<sequence>MVASYGVETRGTFTKADLIISDEEIDFPEVEHPGLVLCLHQVAYDRYVDVVGEDVTLIYDSSLVKERPSKAAQFGYPISEVAEAAGSLTSANILAIGILIGKFKLLPKEAVEAVVAGSRPKAAARNVALFCKGIEMAK</sequence>
<dbReference type="SUPFAM" id="SSF53323">
    <property type="entry name" value="Pyruvate-ferredoxin oxidoreductase, PFOR, domain III"/>
    <property type="match status" value="1"/>
</dbReference>
<dbReference type="EMBL" id="VSSQ01016054">
    <property type="protein sequence ID" value="MPM57025.1"/>
    <property type="molecule type" value="Genomic_DNA"/>
</dbReference>
<accession>A0A645AUU3</accession>
<reference evidence="3" key="1">
    <citation type="submission" date="2019-08" db="EMBL/GenBank/DDBJ databases">
        <authorList>
            <person name="Kucharzyk K."/>
            <person name="Murdoch R.W."/>
            <person name="Higgins S."/>
            <person name="Loffler F."/>
        </authorList>
    </citation>
    <scope>NUCLEOTIDE SEQUENCE</scope>
</reference>
<name>A0A645AUU3_9ZZZZ</name>
<organism evidence="3">
    <name type="scientific">bioreactor metagenome</name>
    <dbReference type="NCBI Taxonomy" id="1076179"/>
    <lineage>
        <taxon>unclassified sequences</taxon>
        <taxon>metagenomes</taxon>
        <taxon>ecological metagenomes</taxon>
    </lineage>
</organism>
<dbReference type="PANTHER" id="PTHR42730:SF1">
    <property type="entry name" value="2-OXOGLUTARATE SYNTHASE SUBUNIT KORC"/>
    <property type="match status" value="1"/>
</dbReference>
<feature type="domain" description="Pyruvate/ketoisovalerate oxidoreductase catalytic" evidence="2">
    <location>
        <begin position="4"/>
        <end position="135"/>
    </location>
</feature>
<dbReference type="InterPro" id="IPR002869">
    <property type="entry name" value="Pyrv_flavodox_OxRed_cen"/>
</dbReference>
<dbReference type="InterPro" id="IPR052554">
    <property type="entry name" value="2-oxoglutarate_synth_KorC"/>
</dbReference>
<evidence type="ECO:0000313" key="3">
    <source>
        <dbReference type="EMBL" id="MPM57025.1"/>
    </source>
</evidence>
<protein>
    <recommendedName>
        <fullName evidence="2">Pyruvate/ketoisovalerate oxidoreductase catalytic domain-containing protein</fullName>
    </recommendedName>
</protein>
<dbReference type="Gene3D" id="3.40.920.10">
    <property type="entry name" value="Pyruvate-ferredoxin oxidoreductase, PFOR, domain III"/>
    <property type="match status" value="1"/>
</dbReference>
<keyword evidence="1" id="KW-0560">Oxidoreductase</keyword>
<proteinExistence type="predicted"/>
<comment type="caution">
    <text evidence="3">The sequence shown here is derived from an EMBL/GenBank/DDBJ whole genome shotgun (WGS) entry which is preliminary data.</text>
</comment>
<gene>
    <name evidence="3" type="ORF">SDC9_103842</name>
</gene>
<evidence type="ECO:0000256" key="1">
    <source>
        <dbReference type="ARBA" id="ARBA00023002"/>
    </source>
</evidence>
<dbReference type="GO" id="GO:0016903">
    <property type="term" value="F:oxidoreductase activity, acting on the aldehyde or oxo group of donors"/>
    <property type="evidence" value="ECO:0007669"/>
    <property type="project" value="InterPro"/>
</dbReference>
<dbReference type="AlphaFoldDB" id="A0A645AUU3"/>
<dbReference type="InterPro" id="IPR019752">
    <property type="entry name" value="Pyrv/ketoisovalerate_OxRed_cat"/>
</dbReference>
<dbReference type="PANTHER" id="PTHR42730">
    <property type="entry name" value="2-OXOGLUTARATE SYNTHASE SUBUNIT KORC"/>
    <property type="match status" value="1"/>
</dbReference>